<dbReference type="InterPro" id="IPR038694">
    <property type="entry name" value="DUF427_sf"/>
</dbReference>
<sequence length="127" mass="14193">MENKPIKLPGAEHPITIERNPNRIKVVVSGTIIADTEGALTLYEANYPPIQYIPRKDVDLSLLQRSANTSYCPYKGDCSYYNISIGGKKTENAVWSYEAPYPAVGKIEGYLAFYPDRVDAIDETQFA</sequence>
<organism evidence="2 3">
    <name type="scientific">Legionella nautarum</name>
    <dbReference type="NCBI Taxonomy" id="45070"/>
    <lineage>
        <taxon>Bacteria</taxon>
        <taxon>Pseudomonadati</taxon>
        <taxon>Pseudomonadota</taxon>
        <taxon>Gammaproteobacteria</taxon>
        <taxon>Legionellales</taxon>
        <taxon>Legionellaceae</taxon>
        <taxon>Legionella</taxon>
    </lineage>
</organism>
<dbReference type="InterPro" id="IPR007361">
    <property type="entry name" value="DUF427"/>
</dbReference>
<protein>
    <recommendedName>
        <fullName evidence="1">DUF427 domain-containing protein</fullName>
    </recommendedName>
</protein>
<evidence type="ECO:0000313" key="2">
    <source>
        <dbReference type="EMBL" id="KTD39109.1"/>
    </source>
</evidence>
<dbReference type="PANTHER" id="PTHR34310:SF9">
    <property type="entry name" value="BLR5716 PROTEIN"/>
    <property type="match status" value="1"/>
</dbReference>
<dbReference type="EMBL" id="LNYO01000003">
    <property type="protein sequence ID" value="KTD39109.1"/>
    <property type="molecule type" value="Genomic_DNA"/>
</dbReference>
<dbReference type="STRING" id="45070.Lnau_0308"/>
<feature type="domain" description="DUF427" evidence="1">
    <location>
        <begin position="24"/>
        <end position="116"/>
    </location>
</feature>
<dbReference type="AlphaFoldDB" id="A0A0W0X3E3"/>
<evidence type="ECO:0000313" key="3">
    <source>
        <dbReference type="Proteomes" id="UP000054725"/>
    </source>
</evidence>
<dbReference type="Gene3D" id="2.170.150.40">
    <property type="entry name" value="Domain of unknown function (DUF427)"/>
    <property type="match status" value="1"/>
</dbReference>
<accession>A0A0W0X3E3</accession>
<comment type="caution">
    <text evidence="2">The sequence shown here is derived from an EMBL/GenBank/DDBJ whole genome shotgun (WGS) entry which is preliminary data.</text>
</comment>
<dbReference type="OrthoDB" id="4565346at2"/>
<dbReference type="RefSeq" id="WP_058503393.1">
    <property type="nucleotide sequence ID" value="NZ_CAAAIF010000019.1"/>
</dbReference>
<reference evidence="2 3" key="1">
    <citation type="submission" date="2015-11" db="EMBL/GenBank/DDBJ databases">
        <title>Genomic analysis of 38 Legionella species identifies large and diverse effector repertoires.</title>
        <authorList>
            <person name="Burstein D."/>
            <person name="Amaro F."/>
            <person name="Zusman T."/>
            <person name="Lifshitz Z."/>
            <person name="Cohen O."/>
            <person name="Gilbert J.A."/>
            <person name="Pupko T."/>
            <person name="Shuman H.A."/>
            <person name="Segal G."/>
        </authorList>
    </citation>
    <scope>NUCLEOTIDE SEQUENCE [LARGE SCALE GENOMIC DNA]</scope>
    <source>
        <strain evidence="2 3">ATCC 49506</strain>
    </source>
</reference>
<proteinExistence type="predicted"/>
<dbReference type="PATRIC" id="fig|45070.6.peg.321"/>
<name>A0A0W0X3E3_9GAMM</name>
<keyword evidence="3" id="KW-1185">Reference proteome</keyword>
<dbReference type="PANTHER" id="PTHR34310">
    <property type="entry name" value="DUF427 DOMAIN PROTEIN (AFU_ORTHOLOGUE AFUA_3G02220)"/>
    <property type="match status" value="1"/>
</dbReference>
<dbReference type="Pfam" id="PF04248">
    <property type="entry name" value="NTP_transf_9"/>
    <property type="match status" value="1"/>
</dbReference>
<dbReference type="Proteomes" id="UP000054725">
    <property type="component" value="Unassembled WGS sequence"/>
</dbReference>
<gene>
    <name evidence="2" type="ORF">Lnau_0308</name>
</gene>
<evidence type="ECO:0000259" key="1">
    <source>
        <dbReference type="Pfam" id="PF04248"/>
    </source>
</evidence>